<comment type="caution">
    <text evidence="9">The sequence shown here is derived from an EMBL/GenBank/DDBJ whole genome shotgun (WGS) entry which is preliminary data.</text>
</comment>
<feature type="transmembrane region" description="Helical" evidence="7">
    <location>
        <begin position="107"/>
        <end position="131"/>
    </location>
</feature>
<evidence type="ECO:0000256" key="4">
    <source>
        <dbReference type="ARBA" id="ARBA00022692"/>
    </source>
</evidence>
<feature type="domain" description="ABC transmembrane type-1" evidence="8">
    <location>
        <begin position="469"/>
        <end position="662"/>
    </location>
</feature>
<dbReference type="Gene3D" id="1.10.3720.10">
    <property type="entry name" value="MetI-like"/>
    <property type="match status" value="2"/>
</dbReference>
<evidence type="ECO:0000256" key="1">
    <source>
        <dbReference type="ARBA" id="ARBA00004651"/>
    </source>
</evidence>
<dbReference type="InterPro" id="IPR045621">
    <property type="entry name" value="BPD_transp_1_N"/>
</dbReference>
<comment type="similarity">
    <text evidence="7">Belongs to the binding-protein-dependent transport system permease family.</text>
</comment>
<protein>
    <submittedName>
        <fullName evidence="9">ABC transporter permease subunit</fullName>
    </submittedName>
</protein>
<feature type="domain" description="ABC transmembrane type-1" evidence="8">
    <location>
        <begin position="103"/>
        <end position="314"/>
    </location>
</feature>
<keyword evidence="10" id="KW-1185">Reference proteome</keyword>
<feature type="transmembrane region" description="Helical" evidence="7">
    <location>
        <begin position="534"/>
        <end position="552"/>
    </location>
</feature>
<feature type="transmembrane region" description="Helical" evidence="7">
    <location>
        <begin position="182"/>
        <end position="205"/>
    </location>
</feature>
<dbReference type="Pfam" id="PF19300">
    <property type="entry name" value="BPD_transp_1_N"/>
    <property type="match status" value="1"/>
</dbReference>
<dbReference type="EMBL" id="JBHSXQ010000004">
    <property type="protein sequence ID" value="MFC6906629.1"/>
    <property type="molecule type" value="Genomic_DNA"/>
</dbReference>
<proteinExistence type="inferred from homology"/>
<dbReference type="InterPro" id="IPR000515">
    <property type="entry name" value="MetI-like"/>
</dbReference>
<dbReference type="SUPFAM" id="SSF161098">
    <property type="entry name" value="MetI-like"/>
    <property type="match status" value="2"/>
</dbReference>
<evidence type="ECO:0000256" key="6">
    <source>
        <dbReference type="ARBA" id="ARBA00023136"/>
    </source>
</evidence>
<evidence type="ECO:0000256" key="3">
    <source>
        <dbReference type="ARBA" id="ARBA00022475"/>
    </source>
</evidence>
<comment type="subcellular location">
    <subcellularLocation>
        <location evidence="1 7">Cell membrane</location>
        <topology evidence="1 7">Multi-pass membrane protein</topology>
    </subcellularLocation>
</comment>
<keyword evidence="4 7" id="KW-0812">Transmembrane</keyword>
<keyword evidence="3" id="KW-1003">Cell membrane</keyword>
<feature type="transmembrane region" description="Helical" evidence="7">
    <location>
        <begin position="152"/>
        <end position="170"/>
    </location>
</feature>
<dbReference type="GO" id="GO:0005886">
    <property type="term" value="C:plasma membrane"/>
    <property type="evidence" value="ECO:0007669"/>
    <property type="project" value="UniProtKB-SubCell"/>
</dbReference>
<evidence type="ECO:0000256" key="7">
    <source>
        <dbReference type="RuleBase" id="RU363032"/>
    </source>
</evidence>
<keyword evidence="6 7" id="KW-0472">Membrane</keyword>
<dbReference type="PANTHER" id="PTHR30465:SF44">
    <property type="entry name" value="ABC-TYPE DIPEPTIDE_OLIGOPEPTIDE TRANSPORT SYSTEM, PERMEASE COMPONENT"/>
    <property type="match status" value="1"/>
</dbReference>
<dbReference type="RefSeq" id="WP_340605200.1">
    <property type="nucleotide sequence ID" value="NZ_JBBMXV010000004.1"/>
</dbReference>
<name>A0ABD5VCK7_9EURY</name>
<sequence length="687" mass="74624">MANWLIKRLGQAVLTVVVVFHLTFVLVRLMPGNPLEAMMAQMLEQYPGDPATARRVVELQLNINPDAPLHVQYLDYMTAVLQGDLGYSISQNASVNQILAEAVPWTIFYMSIAMVITFVTSICLGAIMAYYEGTKFDTAMTGIAVIETSTPYYVAALLLSFVFAYQLGWFPTGARYPGGVEIGLNAGFVLGSLHHAALPIISLIVTGAAASLSMRGNSISVLGADHIRVAQLRGLPPTRIALRYVMRNALLPLYTGLLLTVGFMIGGSIILEDIFNYRGMGWYMFAGVNNRDYPLMVGGFMVICVTVVIAMLIADATYSRIDPRAQSGGDNMEVYGSSTGVPLRTQLKRYVQRLTGRTGEEKRADGGTSRYEFMGEETAVDVDRKEVLYRKFDRSIYAPMKIVLGDWRGLTGISLILSFFAIGFIGPRFVHSPTTTFATWVSPLDAGLAHPLGTTNTGVDLLSLMVHGTTPVLIMIVTGALATVLVGVSVGTVAGFRGGTIDRVLMTICDIVISIPGLPLIIVIAAIIEPRHPALVGLVLSVAAWGGLGRSIRSEVLKVRGYEYVEASRAMGIGTPPIILKDILPNIWPYILINLANNARNIIFASVALYYLGFLPISSQNWGVVLNNAEEAGALYTLGQSHFIIAPMIFIILLSMGLILLAQSLDRISNPRIRARHAKSVDDDEPR</sequence>
<dbReference type="Proteomes" id="UP001596312">
    <property type="component" value="Unassembled WGS sequence"/>
</dbReference>
<feature type="transmembrane region" description="Helical" evidence="7">
    <location>
        <begin position="602"/>
        <end position="622"/>
    </location>
</feature>
<evidence type="ECO:0000313" key="10">
    <source>
        <dbReference type="Proteomes" id="UP001596312"/>
    </source>
</evidence>
<dbReference type="AlphaFoldDB" id="A0ABD5VCK7"/>
<dbReference type="PROSITE" id="PS50928">
    <property type="entry name" value="ABC_TM1"/>
    <property type="match status" value="2"/>
</dbReference>
<dbReference type="PANTHER" id="PTHR30465">
    <property type="entry name" value="INNER MEMBRANE ABC TRANSPORTER"/>
    <property type="match status" value="1"/>
</dbReference>
<dbReference type="InterPro" id="IPR035906">
    <property type="entry name" value="MetI-like_sf"/>
</dbReference>
<reference evidence="9 10" key="1">
    <citation type="journal article" date="2019" name="Int. J. Syst. Evol. Microbiol.">
        <title>The Global Catalogue of Microorganisms (GCM) 10K type strain sequencing project: providing services to taxonomists for standard genome sequencing and annotation.</title>
        <authorList>
            <consortium name="The Broad Institute Genomics Platform"/>
            <consortium name="The Broad Institute Genome Sequencing Center for Infectious Disease"/>
            <person name="Wu L."/>
            <person name="Ma J."/>
        </authorList>
    </citation>
    <scope>NUCLEOTIDE SEQUENCE [LARGE SCALE GENOMIC DNA]</scope>
    <source>
        <strain evidence="9 10">CGMCC 1.3240</strain>
    </source>
</reference>
<keyword evidence="5 7" id="KW-1133">Transmembrane helix</keyword>
<feature type="transmembrane region" description="Helical" evidence="7">
    <location>
        <begin position="472"/>
        <end position="496"/>
    </location>
</feature>
<evidence type="ECO:0000256" key="2">
    <source>
        <dbReference type="ARBA" id="ARBA00022448"/>
    </source>
</evidence>
<feature type="transmembrane region" description="Helical" evidence="7">
    <location>
        <begin position="249"/>
        <end position="271"/>
    </location>
</feature>
<dbReference type="Pfam" id="PF00528">
    <property type="entry name" value="BPD_transp_1"/>
    <property type="match status" value="2"/>
</dbReference>
<dbReference type="CDD" id="cd06261">
    <property type="entry name" value="TM_PBP2"/>
    <property type="match status" value="1"/>
</dbReference>
<feature type="transmembrane region" description="Helical" evidence="7">
    <location>
        <begin position="12"/>
        <end position="30"/>
    </location>
</feature>
<evidence type="ECO:0000259" key="8">
    <source>
        <dbReference type="PROSITE" id="PS50928"/>
    </source>
</evidence>
<evidence type="ECO:0000313" key="9">
    <source>
        <dbReference type="EMBL" id="MFC6906629.1"/>
    </source>
</evidence>
<gene>
    <name evidence="9" type="ORF">ACFQGH_15645</name>
</gene>
<feature type="transmembrane region" description="Helical" evidence="7">
    <location>
        <begin position="642"/>
        <end position="662"/>
    </location>
</feature>
<keyword evidence="2 7" id="KW-0813">Transport</keyword>
<feature type="transmembrane region" description="Helical" evidence="7">
    <location>
        <begin position="410"/>
        <end position="430"/>
    </location>
</feature>
<organism evidence="9 10">
    <name type="scientific">Halalkalicoccus tibetensis</name>
    <dbReference type="NCBI Taxonomy" id="175632"/>
    <lineage>
        <taxon>Archaea</taxon>
        <taxon>Methanobacteriati</taxon>
        <taxon>Methanobacteriota</taxon>
        <taxon>Stenosarchaea group</taxon>
        <taxon>Halobacteria</taxon>
        <taxon>Halobacteriales</taxon>
        <taxon>Halococcaceae</taxon>
        <taxon>Halalkalicoccus</taxon>
    </lineage>
</organism>
<feature type="transmembrane region" description="Helical" evidence="7">
    <location>
        <begin position="293"/>
        <end position="314"/>
    </location>
</feature>
<feature type="transmembrane region" description="Helical" evidence="7">
    <location>
        <begin position="508"/>
        <end position="528"/>
    </location>
</feature>
<evidence type="ECO:0000256" key="5">
    <source>
        <dbReference type="ARBA" id="ARBA00022989"/>
    </source>
</evidence>
<accession>A0ABD5VCK7</accession>